<dbReference type="InterPro" id="IPR020084">
    <property type="entry name" value="NUDIX_hydrolase_CS"/>
</dbReference>
<evidence type="ECO:0000259" key="3">
    <source>
        <dbReference type="PROSITE" id="PS51462"/>
    </source>
</evidence>
<name>A0A8J7K6P8_9GAMM</name>
<dbReference type="PANTHER" id="PTHR43046:SF15">
    <property type="entry name" value="MUTT_NUDIX FAMILY PROTEIN"/>
    <property type="match status" value="1"/>
</dbReference>
<dbReference type="RefSeq" id="WP_193952793.1">
    <property type="nucleotide sequence ID" value="NZ_JADEYS010000006.1"/>
</dbReference>
<sequence>MNVIKTAFHPDVSPDDLSPESGLKLIERHAARGIVVRGETILLLYTQRYHDYSLPGGGMDEGEDEVACLIRELEEETGAQGVRNIKAFARYDEYRPWYKPGADIIYMISHCYVCDIDEELGMTALESHEVSNGMTPVWMNIYEAIAHNEAVIANSDKKGLSIERETFLLREIAETLVERQLTEPA</sequence>
<evidence type="ECO:0000256" key="1">
    <source>
        <dbReference type="ARBA" id="ARBA00001946"/>
    </source>
</evidence>
<dbReference type="AlphaFoldDB" id="A0A8J7K6P8"/>
<dbReference type="Pfam" id="PF00293">
    <property type="entry name" value="NUDIX"/>
    <property type="match status" value="1"/>
</dbReference>
<dbReference type="InterPro" id="IPR000086">
    <property type="entry name" value="NUDIX_hydrolase_dom"/>
</dbReference>
<protein>
    <submittedName>
        <fullName evidence="4">NUDIX domain-containing protein</fullName>
    </submittedName>
</protein>
<evidence type="ECO:0000313" key="5">
    <source>
        <dbReference type="Proteomes" id="UP000640333"/>
    </source>
</evidence>
<comment type="caution">
    <text evidence="4">The sequence shown here is derived from an EMBL/GenBank/DDBJ whole genome shotgun (WGS) entry which is preliminary data.</text>
</comment>
<gene>
    <name evidence="4" type="ORF">IOQ59_08285</name>
</gene>
<dbReference type="InterPro" id="IPR015797">
    <property type="entry name" value="NUDIX_hydrolase-like_dom_sf"/>
</dbReference>
<dbReference type="PROSITE" id="PS51462">
    <property type="entry name" value="NUDIX"/>
    <property type="match status" value="1"/>
</dbReference>
<dbReference type="GO" id="GO:0016787">
    <property type="term" value="F:hydrolase activity"/>
    <property type="evidence" value="ECO:0007669"/>
    <property type="project" value="UniProtKB-KW"/>
</dbReference>
<dbReference type="EMBL" id="JADEYS010000006">
    <property type="protein sequence ID" value="MBE9397256.1"/>
    <property type="molecule type" value="Genomic_DNA"/>
</dbReference>
<dbReference type="PANTHER" id="PTHR43046">
    <property type="entry name" value="GDP-MANNOSE MANNOSYL HYDROLASE"/>
    <property type="match status" value="1"/>
</dbReference>
<feature type="domain" description="Nudix hydrolase" evidence="3">
    <location>
        <begin position="27"/>
        <end position="164"/>
    </location>
</feature>
<dbReference type="PROSITE" id="PS00893">
    <property type="entry name" value="NUDIX_BOX"/>
    <property type="match status" value="1"/>
</dbReference>
<dbReference type="SUPFAM" id="SSF55811">
    <property type="entry name" value="Nudix"/>
    <property type="match status" value="1"/>
</dbReference>
<keyword evidence="2" id="KW-0378">Hydrolase</keyword>
<organism evidence="4 5">
    <name type="scientific">Pontibacterium sinense</name>
    <dbReference type="NCBI Taxonomy" id="2781979"/>
    <lineage>
        <taxon>Bacteria</taxon>
        <taxon>Pseudomonadati</taxon>
        <taxon>Pseudomonadota</taxon>
        <taxon>Gammaproteobacteria</taxon>
        <taxon>Oceanospirillales</taxon>
        <taxon>Oceanospirillaceae</taxon>
        <taxon>Pontibacterium</taxon>
    </lineage>
</organism>
<accession>A0A8J7K6P8</accession>
<reference evidence="4" key="1">
    <citation type="submission" date="2020-10" db="EMBL/GenBank/DDBJ databases">
        <title>Bacterium isolated from coastal waters sediment.</title>
        <authorList>
            <person name="Chen R.-J."/>
            <person name="Lu D.-C."/>
            <person name="Zhu K.-L."/>
            <person name="Du Z.-J."/>
        </authorList>
    </citation>
    <scope>NUCLEOTIDE SEQUENCE</scope>
    <source>
        <strain evidence="4">N1Y112</strain>
    </source>
</reference>
<keyword evidence="5" id="KW-1185">Reference proteome</keyword>
<dbReference type="Gene3D" id="3.90.79.10">
    <property type="entry name" value="Nucleoside Triphosphate Pyrophosphohydrolase"/>
    <property type="match status" value="1"/>
</dbReference>
<dbReference type="Proteomes" id="UP000640333">
    <property type="component" value="Unassembled WGS sequence"/>
</dbReference>
<proteinExistence type="predicted"/>
<evidence type="ECO:0000256" key="2">
    <source>
        <dbReference type="ARBA" id="ARBA00022801"/>
    </source>
</evidence>
<evidence type="ECO:0000313" key="4">
    <source>
        <dbReference type="EMBL" id="MBE9397256.1"/>
    </source>
</evidence>
<comment type="cofactor">
    <cofactor evidence="1">
        <name>Mg(2+)</name>
        <dbReference type="ChEBI" id="CHEBI:18420"/>
    </cofactor>
</comment>